<gene>
    <name evidence="1" type="ORF">H4F99_12540</name>
</gene>
<proteinExistence type="predicted"/>
<reference evidence="1 2" key="1">
    <citation type="submission" date="2020-07" db="EMBL/GenBank/DDBJ databases">
        <authorList>
            <person name="Xu S."/>
            <person name="Li A."/>
        </authorList>
    </citation>
    <scope>NUCLEOTIDE SEQUENCE [LARGE SCALE GENOMIC DNA]</scope>
    <source>
        <strain evidence="1 2">SG-8</strain>
    </source>
</reference>
<evidence type="ECO:0000313" key="1">
    <source>
        <dbReference type="EMBL" id="MBB1089307.1"/>
    </source>
</evidence>
<organism evidence="1 2">
    <name type="scientific">Marilutibacter penaei</name>
    <dbReference type="NCBI Taxonomy" id="2759900"/>
    <lineage>
        <taxon>Bacteria</taxon>
        <taxon>Pseudomonadati</taxon>
        <taxon>Pseudomonadota</taxon>
        <taxon>Gammaproteobacteria</taxon>
        <taxon>Lysobacterales</taxon>
        <taxon>Lysobacteraceae</taxon>
        <taxon>Marilutibacter</taxon>
    </lineage>
</organism>
<comment type="caution">
    <text evidence="1">The sequence shown here is derived from an EMBL/GenBank/DDBJ whole genome shotgun (WGS) entry which is preliminary data.</text>
</comment>
<dbReference type="AlphaFoldDB" id="A0A7W3U5G6"/>
<keyword evidence="2" id="KW-1185">Reference proteome</keyword>
<dbReference type="RefSeq" id="WP_182670073.1">
    <property type="nucleotide sequence ID" value="NZ_JACHTE010000008.1"/>
</dbReference>
<protein>
    <submittedName>
        <fullName evidence="1">Uncharacterized protein</fullName>
    </submittedName>
</protein>
<dbReference type="EMBL" id="JACHTE010000008">
    <property type="protein sequence ID" value="MBB1089307.1"/>
    <property type="molecule type" value="Genomic_DNA"/>
</dbReference>
<dbReference type="Proteomes" id="UP000552587">
    <property type="component" value="Unassembled WGS sequence"/>
</dbReference>
<evidence type="ECO:0000313" key="2">
    <source>
        <dbReference type="Proteomes" id="UP000552587"/>
    </source>
</evidence>
<name>A0A7W3U5G6_9GAMM</name>
<accession>A0A7W3U5G6</accession>
<sequence>MSLQLPLDTPASSARRRSLYETWESAETIIQELPDLETLACDGRVLAVWVREKGEHRYPGFQFNLDRQPIPQMKPLLHLLRGPNGLTDEANQAGWLEVEWLYAPHVLLEGSSPAEILPHDPERVLAAAREEFGKDHQF</sequence>